<evidence type="ECO:0000256" key="1">
    <source>
        <dbReference type="SAM" id="MobiDB-lite"/>
    </source>
</evidence>
<evidence type="ECO:0000256" key="2">
    <source>
        <dbReference type="SAM" id="Phobius"/>
    </source>
</evidence>
<evidence type="ECO:0000313" key="4">
    <source>
        <dbReference type="Proteomes" id="UP000693970"/>
    </source>
</evidence>
<accession>A0A9K3LJF8</accession>
<keyword evidence="2" id="KW-0812">Transmembrane</keyword>
<feature type="transmembrane region" description="Helical" evidence="2">
    <location>
        <begin position="122"/>
        <end position="149"/>
    </location>
</feature>
<dbReference type="Proteomes" id="UP000693970">
    <property type="component" value="Unassembled WGS sequence"/>
</dbReference>
<feature type="transmembrane region" description="Helical" evidence="2">
    <location>
        <begin position="361"/>
        <end position="380"/>
    </location>
</feature>
<reference evidence="3" key="2">
    <citation type="submission" date="2021-04" db="EMBL/GenBank/DDBJ databases">
        <authorList>
            <person name="Podell S."/>
        </authorList>
    </citation>
    <scope>NUCLEOTIDE SEQUENCE</scope>
    <source>
        <strain evidence="3">Hildebrandi</strain>
    </source>
</reference>
<dbReference type="EMBL" id="JAGRRH010000010">
    <property type="protein sequence ID" value="KAG7362793.1"/>
    <property type="molecule type" value="Genomic_DNA"/>
</dbReference>
<proteinExistence type="predicted"/>
<feature type="compositionally biased region" description="Basic and acidic residues" evidence="1">
    <location>
        <begin position="47"/>
        <end position="61"/>
    </location>
</feature>
<comment type="caution">
    <text evidence="3">The sequence shown here is derived from an EMBL/GenBank/DDBJ whole genome shotgun (WGS) entry which is preliminary data.</text>
</comment>
<protein>
    <submittedName>
        <fullName evidence="3">Uncharacterized protein</fullName>
    </submittedName>
</protein>
<reference evidence="3" key="1">
    <citation type="journal article" date="2021" name="Sci. Rep.">
        <title>Diploid genomic architecture of Nitzschia inconspicua, an elite biomass production diatom.</title>
        <authorList>
            <person name="Oliver A."/>
            <person name="Podell S."/>
            <person name="Pinowska A."/>
            <person name="Traller J.C."/>
            <person name="Smith S.R."/>
            <person name="McClure R."/>
            <person name="Beliaev A."/>
            <person name="Bohutskyi P."/>
            <person name="Hill E.A."/>
            <person name="Rabines A."/>
            <person name="Zheng H."/>
            <person name="Allen L.Z."/>
            <person name="Kuo A."/>
            <person name="Grigoriev I.V."/>
            <person name="Allen A.E."/>
            <person name="Hazlebeck D."/>
            <person name="Allen E.E."/>
        </authorList>
    </citation>
    <scope>NUCLEOTIDE SEQUENCE</scope>
    <source>
        <strain evidence="3">Hildebrandi</strain>
    </source>
</reference>
<name>A0A9K3LJF8_9STRA</name>
<feature type="transmembrane region" description="Helical" evidence="2">
    <location>
        <begin position="203"/>
        <end position="221"/>
    </location>
</feature>
<feature type="transmembrane region" description="Helical" evidence="2">
    <location>
        <begin position="85"/>
        <end position="102"/>
    </location>
</feature>
<keyword evidence="2" id="KW-0472">Membrane</keyword>
<keyword evidence="2" id="KW-1133">Transmembrane helix</keyword>
<evidence type="ECO:0000313" key="3">
    <source>
        <dbReference type="EMBL" id="KAG7362793.1"/>
    </source>
</evidence>
<dbReference type="AlphaFoldDB" id="A0A9K3LJF8"/>
<feature type="compositionally biased region" description="Polar residues" evidence="1">
    <location>
        <begin position="23"/>
        <end position="46"/>
    </location>
</feature>
<feature type="transmembrane region" description="Helical" evidence="2">
    <location>
        <begin position="169"/>
        <end position="191"/>
    </location>
</feature>
<feature type="transmembrane region" description="Helical" evidence="2">
    <location>
        <begin position="291"/>
        <end position="312"/>
    </location>
</feature>
<feature type="region of interest" description="Disordered" evidence="1">
    <location>
        <begin position="420"/>
        <end position="439"/>
    </location>
</feature>
<organism evidence="3 4">
    <name type="scientific">Nitzschia inconspicua</name>
    <dbReference type="NCBI Taxonomy" id="303405"/>
    <lineage>
        <taxon>Eukaryota</taxon>
        <taxon>Sar</taxon>
        <taxon>Stramenopiles</taxon>
        <taxon>Ochrophyta</taxon>
        <taxon>Bacillariophyta</taxon>
        <taxon>Bacillariophyceae</taxon>
        <taxon>Bacillariophycidae</taxon>
        <taxon>Bacillariales</taxon>
        <taxon>Bacillariaceae</taxon>
        <taxon>Nitzschia</taxon>
    </lineage>
</organism>
<feature type="region of interest" description="Disordered" evidence="1">
    <location>
        <begin position="1"/>
        <end position="73"/>
    </location>
</feature>
<feature type="transmembrane region" description="Helical" evidence="2">
    <location>
        <begin position="332"/>
        <end position="355"/>
    </location>
</feature>
<sequence>MNRSRSNTPATGGDTGDDDIALSPQSNNSDGKFKSTHMQLSPVSNENPRDTEGDKNDRNADGEDADNNNANTQAEEFKLYKSPRLKGYLMMLLSSIINYHSITVSQNSSDISAVVPNSEQVGYGLTVAMISIIITGVAVVFHFMSWFTYRCDCIANKWAMTIFAPKAKIELFVAIFLLIWWFIATIIQTTVRGIAGDGKQQYNIYYSTWFCTVAALLNLESKLTEYGFPTIKKFVQGWPNRAPGWIAILVSTFFTVFWYTDLYVNTAQNPEKVASSLKPFWGDIPKSQYELLLFVACVTLAPSSIFTFAEIFRNSSERNSEKPSMETYAEGISLLLLTIGWIPSVIVATTPGGFASNIGNAYFFTWSTTVLVLETTVWFIHDSRGGVHKTILQKEQEYRKHQQDVLAATRKLQMEAMRQREEDMLGRRDRSDSDRRNLGVRVERENTDDAPVFGENAMLASEPPISFAGVKEASVPVNEGNTNAFELRNALEDDDALDDTIRQERRMREANKRAYFDALDDILE</sequence>
<feature type="compositionally biased region" description="Polar residues" evidence="1">
    <location>
        <begin position="1"/>
        <end position="10"/>
    </location>
</feature>
<gene>
    <name evidence="3" type="ORF">IV203_026153</name>
</gene>
<feature type="transmembrane region" description="Helical" evidence="2">
    <location>
        <begin position="242"/>
        <end position="260"/>
    </location>
</feature>
<dbReference type="OrthoDB" id="45297at2759"/>
<keyword evidence="4" id="KW-1185">Reference proteome</keyword>